<accession>A0ABM1LZA9</accession>
<dbReference type="Proteomes" id="UP000694861">
    <property type="component" value="Unplaced"/>
</dbReference>
<dbReference type="PANTHER" id="PTHR35317:SF32">
    <property type="entry name" value="DUF4219 DOMAIN-CONTAINING PROTEIN"/>
    <property type="match status" value="1"/>
</dbReference>
<evidence type="ECO:0000313" key="2">
    <source>
        <dbReference type="RefSeq" id="XP_016652736.1"/>
    </source>
</evidence>
<feature type="non-terminal residue" evidence="2">
    <location>
        <position position="1"/>
    </location>
</feature>
<proteinExistence type="predicted"/>
<gene>
    <name evidence="2" type="primary">LOC107882045</name>
</gene>
<reference evidence="2" key="2">
    <citation type="submission" date="2025-08" db="UniProtKB">
        <authorList>
            <consortium name="RefSeq"/>
        </authorList>
    </citation>
    <scope>IDENTIFICATION</scope>
</reference>
<dbReference type="PANTHER" id="PTHR35317">
    <property type="entry name" value="OS04G0629600 PROTEIN"/>
    <property type="match status" value="1"/>
</dbReference>
<keyword evidence="1" id="KW-1185">Reference proteome</keyword>
<dbReference type="Pfam" id="PF14223">
    <property type="entry name" value="Retrotran_gag_2"/>
    <property type="match status" value="1"/>
</dbReference>
<protein>
    <submittedName>
        <fullName evidence="2">Uncharacterized protein LOC107882045</fullName>
    </submittedName>
</protein>
<evidence type="ECO:0000313" key="1">
    <source>
        <dbReference type="Proteomes" id="UP000694861"/>
    </source>
</evidence>
<sequence>IATATDWMSSEVVYYRKLAPALNTPSIHFSQIETLTGSNFKRWKFDLDVALGMSDIDYAMTQEELTRLVANSSAEVKRVHKAWRMANKVCLLVMKKTITEAIFGGVPKIESAKQFIESIEMKFKESGKAETKNLMSRLANTKYEGGGSIREHLMGLVDIAAKLNMLKVHIAPNYLVHIAPESLPDEQMKFTYNTLKENWTIDDLITIAVLEENRLKAYSGVVDVVSARKYGNKGAAKSRIKKQSQSQKNNHLGVTPTTEFKCYLC</sequence>
<name>A0ABM1LZA9_PRUMU</name>
<organism evidence="1 2">
    <name type="scientific">Prunus mume</name>
    <name type="common">Japanese apricot</name>
    <name type="synonym">Armeniaca mume</name>
    <dbReference type="NCBI Taxonomy" id="102107"/>
    <lineage>
        <taxon>Eukaryota</taxon>
        <taxon>Viridiplantae</taxon>
        <taxon>Streptophyta</taxon>
        <taxon>Embryophyta</taxon>
        <taxon>Tracheophyta</taxon>
        <taxon>Spermatophyta</taxon>
        <taxon>Magnoliopsida</taxon>
        <taxon>eudicotyledons</taxon>
        <taxon>Gunneridae</taxon>
        <taxon>Pentapetalae</taxon>
        <taxon>rosids</taxon>
        <taxon>fabids</taxon>
        <taxon>Rosales</taxon>
        <taxon>Rosaceae</taxon>
        <taxon>Amygdaloideae</taxon>
        <taxon>Amygdaleae</taxon>
        <taxon>Prunus</taxon>
    </lineage>
</organism>
<reference evidence="1" key="1">
    <citation type="journal article" date="2012" name="Nat. Commun.">
        <title>The genome of Prunus mume.</title>
        <authorList>
            <person name="Zhang Q."/>
            <person name="Chen W."/>
            <person name="Sun L."/>
            <person name="Zhao F."/>
            <person name="Huang B."/>
            <person name="Yang W."/>
            <person name="Tao Y."/>
            <person name="Wang J."/>
            <person name="Yuan Z."/>
            <person name="Fan G."/>
            <person name="Xing Z."/>
            <person name="Han C."/>
            <person name="Pan H."/>
            <person name="Zhong X."/>
            <person name="Shi W."/>
            <person name="Liang X."/>
            <person name="Du D."/>
            <person name="Sun F."/>
            <person name="Xu Z."/>
            <person name="Hao R."/>
            <person name="Lv T."/>
            <person name="Lv Y."/>
            <person name="Zheng Z."/>
            <person name="Sun M."/>
            <person name="Luo L."/>
            <person name="Cai M."/>
            <person name="Gao Y."/>
            <person name="Wang J."/>
            <person name="Yin Y."/>
            <person name="Xu X."/>
            <person name="Cheng T."/>
            <person name="Wang J."/>
        </authorList>
    </citation>
    <scope>NUCLEOTIDE SEQUENCE [LARGE SCALE GENOMIC DNA]</scope>
</reference>
<dbReference type="RefSeq" id="XP_016652736.1">
    <property type="nucleotide sequence ID" value="XM_016797250.1"/>
</dbReference>
<dbReference type="GeneID" id="107882045"/>